<dbReference type="AlphaFoldDB" id="K9ULG1"/>
<gene>
    <name evidence="3" type="ORF">Cha6605_5033</name>
</gene>
<name>K9ULG1_CHAP6</name>
<dbReference type="PANTHER" id="PTHR14136:SF17">
    <property type="entry name" value="BTB_POZ DOMAIN-CONTAINING PROTEIN KCTD9"/>
    <property type="match status" value="1"/>
</dbReference>
<dbReference type="InterPro" id="IPR001646">
    <property type="entry name" value="5peptide_repeat"/>
</dbReference>
<feature type="compositionally biased region" description="Low complexity" evidence="1">
    <location>
        <begin position="8"/>
        <end position="20"/>
    </location>
</feature>
<feature type="transmembrane region" description="Helical" evidence="2">
    <location>
        <begin position="100"/>
        <end position="121"/>
    </location>
</feature>
<dbReference type="eggNOG" id="COG1357">
    <property type="taxonomic scope" value="Bacteria"/>
</dbReference>
<evidence type="ECO:0000313" key="3">
    <source>
        <dbReference type="EMBL" id="AFY95937.1"/>
    </source>
</evidence>
<keyword evidence="2" id="KW-1133">Transmembrane helix</keyword>
<feature type="region of interest" description="Disordered" evidence="1">
    <location>
        <begin position="1"/>
        <end position="20"/>
    </location>
</feature>
<evidence type="ECO:0000256" key="1">
    <source>
        <dbReference type="SAM" id="MobiDB-lite"/>
    </source>
</evidence>
<accession>K9ULG1</accession>
<evidence type="ECO:0000256" key="2">
    <source>
        <dbReference type="SAM" id="Phobius"/>
    </source>
</evidence>
<dbReference type="KEGG" id="cmp:Cha6605_5033"/>
<dbReference type="RefSeq" id="WP_015162025.1">
    <property type="nucleotide sequence ID" value="NC_019697.1"/>
</dbReference>
<dbReference type="SUPFAM" id="SSF141571">
    <property type="entry name" value="Pentapeptide repeat-like"/>
    <property type="match status" value="1"/>
</dbReference>
<dbReference type="PANTHER" id="PTHR14136">
    <property type="entry name" value="BTB_POZ DOMAIN-CONTAINING PROTEIN KCTD9"/>
    <property type="match status" value="1"/>
</dbReference>
<dbReference type="PATRIC" id="fig|1173020.3.peg.5765"/>
<dbReference type="InterPro" id="IPR051082">
    <property type="entry name" value="Pentapeptide-BTB/POZ_domain"/>
</dbReference>
<dbReference type="HOGENOM" id="CLU_033401_0_1_3"/>
<dbReference type="Pfam" id="PF00805">
    <property type="entry name" value="Pentapeptide"/>
    <property type="match status" value="2"/>
</dbReference>
<keyword evidence="2" id="KW-0472">Membrane</keyword>
<dbReference type="Proteomes" id="UP000010366">
    <property type="component" value="Chromosome"/>
</dbReference>
<protein>
    <submittedName>
        <fullName evidence="3">Putative low-complexity protein</fullName>
    </submittedName>
</protein>
<dbReference type="OrthoDB" id="528527at2"/>
<evidence type="ECO:0000313" key="4">
    <source>
        <dbReference type="Proteomes" id="UP000010366"/>
    </source>
</evidence>
<sequence>MDRSRIPSAGTNSSSDDDTTASIASGSLRWPLFIALSSLLVGGIWFAQQTSLRHLDERIHQLQQDIDKLSNRSIEPAARVTLEKEQIMLERDRLNSQNGVYNILFQGIGAGILGSLTYAGWHYLRRTNEHFQQANERLITDRFSQAIAHLASDKLEIRLGGIYTLERLAQESAAYYWLTIEVLTAFVRERSPISNTHLTPLRLTPETPERPLMLVGGSDVAANRKRPPLLKVPTDIQAVMTILSRRDTSKDRPDRAIELRESNLRDADLNGIELWGADLWKVNLREAQLWQAKLAGASLGRANLREASLWQADLEGAYLWKANLEGANLTEANLEQANLEGANLKDANLQQTNLIEADLRKVVGLTRQQLSHAICDETTQLPDYLDRVNA</sequence>
<reference evidence="3 4" key="1">
    <citation type="submission" date="2012-05" db="EMBL/GenBank/DDBJ databases">
        <title>Finished chromosome of genome of Chamaesiphon sp. PCC 6605.</title>
        <authorList>
            <consortium name="US DOE Joint Genome Institute"/>
            <person name="Gugger M."/>
            <person name="Coursin T."/>
            <person name="Rippka R."/>
            <person name="Tandeau De Marsac N."/>
            <person name="Huntemann M."/>
            <person name="Wei C.-L."/>
            <person name="Han J."/>
            <person name="Detter J.C."/>
            <person name="Han C."/>
            <person name="Tapia R."/>
            <person name="Chen A."/>
            <person name="Kyrpides N."/>
            <person name="Mavromatis K."/>
            <person name="Markowitz V."/>
            <person name="Szeto E."/>
            <person name="Ivanova N."/>
            <person name="Pagani I."/>
            <person name="Pati A."/>
            <person name="Goodwin L."/>
            <person name="Nordberg H.P."/>
            <person name="Cantor M.N."/>
            <person name="Hua S.X."/>
            <person name="Woyke T."/>
            <person name="Kerfeld C.A."/>
        </authorList>
    </citation>
    <scope>NUCLEOTIDE SEQUENCE [LARGE SCALE GENOMIC DNA]</scope>
    <source>
        <strain evidence="4">ATCC 27169 / PCC 6605</strain>
    </source>
</reference>
<keyword evidence="2" id="KW-0812">Transmembrane</keyword>
<dbReference type="STRING" id="1173020.Cha6605_5033"/>
<organism evidence="3 4">
    <name type="scientific">Chamaesiphon minutus (strain ATCC 27169 / PCC 6605)</name>
    <dbReference type="NCBI Taxonomy" id="1173020"/>
    <lineage>
        <taxon>Bacteria</taxon>
        <taxon>Bacillati</taxon>
        <taxon>Cyanobacteriota</taxon>
        <taxon>Cyanophyceae</taxon>
        <taxon>Gomontiellales</taxon>
        <taxon>Chamaesiphonaceae</taxon>
        <taxon>Chamaesiphon</taxon>
    </lineage>
</organism>
<dbReference type="Gene3D" id="2.160.20.80">
    <property type="entry name" value="E3 ubiquitin-protein ligase SopA"/>
    <property type="match status" value="1"/>
</dbReference>
<dbReference type="EMBL" id="CP003600">
    <property type="protein sequence ID" value="AFY95937.1"/>
    <property type="molecule type" value="Genomic_DNA"/>
</dbReference>
<proteinExistence type="predicted"/>
<keyword evidence="4" id="KW-1185">Reference proteome</keyword>
<feature type="transmembrane region" description="Helical" evidence="2">
    <location>
        <begin position="28"/>
        <end position="47"/>
    </location>
</feature>